<dbReference type="Proteomes" id="UP001244207">
    <property type="component" value="Unassembled WGS sequence"/>
</dbReference>
<protein>
    <submittedName>
        <fullName evidence="1">Uncharacterized protein</fullName>
    </submittedName>
</protein>
<evidence type="ECO:0000313" key="1">
    <source>
        <dbReference type="EMBL" id="KAK1724550.1"/>
    </source>
</evidence>
<reference evidence="1" key="1">
    <citation type="submission" date="2021-12" db="EMBL/GenBank/DDBJ databases">
        <title>Comparative genomics, transcriptomics and evolutionary studies reveal genomic signatures of adaptation to plant cell wall in hemibiotrophic fungi.</title>
        <authorList>
            <consortium name="DOE Joint Genome Institute"/>
            <person name="Baroncelli R."/>
            <person name="Diaz J.F."/>
            <person name="Benocci T."/>
            <person name="Peng M."/>
            <person name="Battaglia E."/>
            <person name="Haridas S."/>
            <person name="Andreopoulos W."/>
            <person name="Labutti K."/>
            <person name="Pangilinan J."/>
            <person name="Floch G.L."/>
            <person name="Makela M.R."/>
            <person name="Henrissat B."/>
            <person name="Grigoriev I.V."/>
            <person name="Crouch J.A."/>
            <person name="De Vries R.P."/>
            <person name="Sukno S.A."/>
            <person name="Thon M.R."/>
        </authorList>
    </citation>
    <scope>NUCLEOTIDE SEQUENCE</scope>
    <source>
        <strain evidence="1">CBS 112980</strain>
    </source>
</reference>
<sequence length="109" mass="12302">MNTVSHSKVSTEVGTLMLWCTLVGTEVPDGVVERPSGLPRPFCSLRLLVFGLPSPPHSSQSIFSPPKTPTFHVVFRPLGCRWWIDLPSTFKYRYPLRSNSLVYVWLPSD</sequence>
<gene>
    <name evidence="1" type="ORF">BDZ83DRAFT_622348</name>
</gene>
<organism evidence="1 2">
    <name type="scientific">Glomerella acutata</name>
    <name type="common">Colletotrichum acutatum</name>
    <dbReference type="NCBI Taxonomy" id="27357"/>
    <lineage>
        <taxon>Eukaryota</taxon>
        <taxon>Fungi</taxon>
        <taxon>Dikarya</taxon>
        <taxon>Ascomycota</taxon>
        <taxon>Pezizomycotina</taxon>
        <taxon>Sordariomycetes</taxon>
        <taxon>Hypocreomycetidae</taxon>
        <taxon>Glomerellales</taxon>
        <taxon>Glomerellaceae</taxon>
        <taxon>Colletotrichum</taxon>
        <taxon>Colletotrichum acutatum species complex</taxon>
    </lineage>
</organism>
<dbReference type="AlphaFoldDB" id="A0AAD8UM90"/>
<keyword evidence="2" id="KW-1185">Reference proteome</keyword>
<dbReference type="RefSeq" id="XP_060364605.1">
    <property type="nucleotide sequence ID" value="XM_060508326.1"/>
</dbReference>
<name>A0AAD8UM90_GLOAC</name>
<proteinExistence type="predicted"/>
<comment type="caution">
    <text evidence="1">The sequence shown here is derived from an EMBL/GenBank/DDBJ whole genome shotgun (WGS) entry which is preliminary data.</text>
</comment>
<evidence type="ECO:0000313" key="2">
    <source>
        <dbReference type="Proteomes" id="UP001244207"/>
    </source>
</evidence>
<dbReference type="GeneID" id="85392225"/>
<accession>A0AAD8UM90</accession>
<dbReference type="EMBL" id="JAHMHS010000050">
    <property type="protein sequence ID" value="KAK1724550.1"/>
    <property type="molecule type" value="Genomic_DNA"/>
</dbReference>